<sequence>MSGPPSSQAALMAGVLASLPGLGPAAIRRAVEGLGGLQAAWEAPARLWREVMEGRLPAKAMAALATGREPAALTALQRRLQACGATALTPWEPGGGLFPLNLRHLAEVPPVLYVRGSLRLEDRFAVAIVGSRLASPGGRMVAGRMAGELAARGYTVVSGLARGIDAAAHAGAIRAGGRTIGVLPCGIDRVYPPEHARLARAVTDHGALVSEYPPGTDVERWRLSVRNRIIAGLSLVVVVAEARATSGALSTASRASAYGREAMAMPGRPFDEATEGSNALLRDGALFCGDALDVEVAAGRVLERLVGWEARGAVVGCLTAELPGIRPTSALRGRPEPEAPGPAAGVLSEGHPLEVEALAARTGLPVGRLLASLTRLEAAGLAHRLPDGRWVARHVEIK</sequence>
<gene>
    <name evidence="4" type="primary">dprA</name>
    <name evidence="4" type="ORF">VLY81_07750</name>
</gene>
<dbReference type="InterPro" id="IPR041614">
    <property type="entry name" value="DprA_WH"/>
</dbReference>
<dbReference type="Proteomes" id="UP001333102">
    <property type="component" value="Chromosome"/>
</dbReference>
<organism evidence="4 5">
    <name type="scientific">Geochorda subterranea</name>
    <dbReference type="NCBI Taxonomy" id="3109564"/>
    <lineage>
        <taxon>Bacteria</taxon>
        <taxon>Bacillati</taxon>
        <taxon>Bacillota</taxon>
        <taxon>Limnochordia</taxon>
        <taxon>Limnochordales</taxon>
        <taxon>Geochordaceae</taxon>
        <taxon>Geochorda</taxon>
    </lineage>
</organism>
<comment type="similarity">
    <text evidence="1">Belongs to the DprA/Smf family.</text>
</comment>
<keyword evidence="5" id="KW-1185">Reference proteome</keyword>
<dbReference type="Pfam" id="PF02481">
    <property type="entry name" value="DNA_processg_A"/>
    <property type="match status" value="1"/>
</dbReference>
<dbReference type="EMBL" id="CP141614">
    <property type="protein sequence ID" value="WRP13347.1"/>
    <property type="molecule type" value="Genomic_DNA"/>
</dbReference>
<feature type="domain" description="DprA winged helix" evidence="3">
    <location>
        <begin position="351"/>
        <end position="388"/>
    </location>
</feature>
<dbReference type="RefSeq" id="WP_324667592.1">
    <property type="nucleotide sequence ID" value="NZ_CP141614.1"/>
</dbReference>
<dbReference type="InterPro" id="IPR057666">
    <property type="entry name" value="DrpA_SLOG"/>
</dbReference>
<proteinExistence type="inferred from homology"/>
<protein>
    <submittedName>
        <fullName evidence="4">DNA-processing protein DprA</fullName>
    </submittedName>
</protein>
<evidence type="ECO:0000259" key="2">
    <source>
        <dbReference type="Pfam" id="PF02481"/>
    </source>
</evidence>
<dbReference type="SUPFAM" id="SSF102405">
    <property type="entry name" value="MCP/YpsA-like"/>
    <property type="match status" value="1"/>
</dbReference>
<evidence type="ECO:0000259" key="3">
    <source>
        <dbReference type="Pfam" id="PF17782"/>
    </source>
</evidence>
<reference evidence="5" key="1">
    <citation type="submission" date="2023-12" db="EMBL/GenBank/DDBJ databases">
        <title>Novel isolates from deep terrestrial aquifers shed light on the physiology and ecology of the class Limnochordia.</title>
        <authorList>
            <person name="Karnachuk O.V."/>
            <person name="Lukina A.P."/>
            <person name="Avakyan M.R."/>
            <person name="Kadnikov V."/>
            <person name="Begmatov S."/>
            <person name="Beletsky A.V."/>
            <person name="Mardanov A.V."/>
            <person name="Ravin N.V."/>
        </authorList>
    </citation>
    <scope>NUCLEOTIDE SEQUENCE [LARGE SCALE GENOMIC DNA]</scope>
    <source>
        <strain evidence="5">LN</strain>
    </source>
</reference>
<dbReference type="Gene3D" id="3.40.50.450">
    <property type="match status" value="1"/>
</dbReference>
<dbReference type="Pfam" id="PF17782">
    <property type="entry name" value="WHD_DprA"/>
    <property type="match status" value="1"/>
</dbReference>
<feature type="domain" description="Smf/DprA SLOG" evidence="2">
    <location>
        <begin position="98"/>
        <end position="290"/>
    </location>
</feature>
<dbReference type="InterPro" id="IPR036388">
    <property type="entry name" value="WH-like_DNA-bd_sf"/>
</dbReference>
<dbReference type="Gene3D" id="1.10.10.10">
    <property type="entry name" value="Winged helix-like DNA-binding domain superfamily/Winged helix DNA-binding domain"/>
    <property type="match status" value="1"/>
</dbReference>
<dbReference type="PANTHER" id="PTHR43022">
    <property type="entry name" value="PROTEIN SMF"/>
    <property type="match status" value="1"/>
</dbReference>
<name>A0ABZ1BKH1_9FIRM</name>
<evidence type="ECO:0000313" key="4">
    <source>
        <dbReference type="EMBL" id="WRP13347.1"/>
    </source>
</evidence>
<evidence type="ECO:0000313" key="5">
    <source>
        <dbReference type="Proteomes" id="UP001333102"/>
    </source>
</evidence>
<dbReference type="InterPro" id="IPR003488">
    <property type="entry name" value="DprA"/>
</dbReference>
<accession>A0ABZ1BKH1</accession>
<dbReference type="NCBIfam" id="TIGR00732">
    <property type="entry name" value="dprA"/>
    <property type="match status" value="1"/>
</dbReference>
<evidence type="ECO:0000256" key="1">
    <source>
        <dbReference type="ARBA" id="ARBA00006525"/>
    </source>
</evidence>
<dbReference type="PANTHER" id="PTHR43022:SF1">
    <property type="entry name" value="PROTEIN SMF"/>
    <property type="match status" value="1"/>
</dbReference>